<reference evidence="1" key="2">
    <citation type="submission" date="2023-01" db="EMBL/GenBank/DDBJ databases">
        <authorList>
            <person name="Petersen C."/>
        </authorList>
    </citation>
    <scope>NUCLEOTIDE SEQUENCE</scope>
    <source>
        <strain evidence="1">IBT 17514</strain>
    </source>
</reference>
<keyword evidence="2" id="KW-1185">Reference proteome</keyword>
<dbReference type="Proteomes" id="UP001215712">
    <property type="component" value="Unassembled WGS sequence"/>
</dbReference>
<organism evidence="1 2">
    <name type="scientific">Penicillium malachiteum</name>
    <dbReference type="NCBI Taxonomy" id="1324776"/>
    <lineage>
        <taxon>Eukaryota</taxon>
        <taxon>Fungi</taxon>
        <taxon>Dikarya</taxon>
        <taxon>Ascomycota</taxon>
        <taxon>Pezizomycotina</taxon>
        <taxon>Eurotiomycetes</taxon>
        <taxon>Eurotiomycetidae</taxon>
        <taxon>Eurotiales</taxon>
        <taxon>Aspergillaceae</taxon>
        <taxon>Penicillium</taxon>
    </lineage>
</organism>
<dbReference type="AlphaFoldDB" id="A0AAD6HV74"/>
<name>A0AAD6HV74_9EURO</name>
<sequence length="341" mass="37892">MALPPVAKYGPRYSRGITYQRWIDFEIMTEACPVGPSQLTVNQFHAWKLFRDSDIESPYLEFIPDIEPRDDSYEVAEDNMPQNLMGTAVGGSHAHALSHLDRMSDTFNVDLPNRTNFGEFLPAGRFQKFDPAGSLYPPETREGQLENLLGGKNTGDRESLAVSWDGIVSVGSLVINWVRRNHDQPPLHEVTNAIYSHLVPTGELRYIFLHNIVEPDTKNFILDNLYGQSNVFPLPTDPDVDPFFQTFLHGSPAYYALHGTVMGKMIGRFILGRYPRGTCKLSSIAVALSGYRDGLKSDTVIDMMFELTPTGPPNQLPIAAGPVLKAPAKGTRVLEKRVSGA</sequence>
<dbReference type="EMBL" id="JAQJAN010000002">
    <property type="protein sequence ID" value="KAJ5738628.1"/>
    <property type="molecule type" value="Genomic_DNA"/>
</dbReference>
<gene>
    <name evidence="1" type="ORF">N7493_001783</name>
</gene>
<reference evidence="1" key="1">
    <citation type="journal article" date="2023" name="IMA Fungus">
        <title>Comparative genomic study of the Penicillium genus elucidates a diverse pangenome and 15 lateral gene transfer events.</title>
        <authorList>
            <person name="Petersen C."/>
            <person name="Sorensen T."/>
            <person name="Nielsen M.R."/>
            <person name="Sondergaard T.E."/>
            <person name="Sorensen J.L."/>
            <person name="Fitzpatrick D.A."/>
            <person name="Frisvad J.C."/>
            <person name="Nielsen K.L."/>
        </authorList>
    </citation>
    <scope>NUCLEOTIDE SEQUENCE</scope>
    <source>
        <strain evidence="1">IBT 17514</strain>
    </source>
</reference>
<proteinExistence type="predicted"/>
<comment type="caution">
    <text evidence="1">The sequence shown here is derived from an EMBL/GenBank/DDBJ whole genome shotgun (WGS) entry which is preliminary data.</text>
</comment>
<protein>
    <submittedName>
        <fullName evidence="1">Uncharacterized protein</fullName>
    </submittedName>
</protein>
<evidence type="ECO:0000313" key="2">
    <source>
        <dbReference type="Proteomes" id="UP001215712"/>
    </source>
</evidence>
<accession>A0AAD6HV74</accession>
<evidence type="ECO:0000313" key="1">
    <source>
        <dbReference type="EMBL" id="KAJ5738628.1"/>
    </source>
</evidence>